<gene>
    <name evidence="1" type="ORF">Glove_132g223</name>
</gene>
<dbReference type="Pfam" id="PF08238">
    <property type="entry name" value="Sel1"/>
    <property type="match status" value="1"/>
</dbReference>
<evidence type="ECO:0000313" key="2">
    <source>
        <dbReference type="Proteomes" id="UP000266861"/>
    </source>
</evidence>
<dbReference type="SMART" id="SM00671">
    <property type="entry name" value="SEL1"/>
    <property type="match status" value="1"/>
</dbReference>
<dbReference type="Proteomes" id="UP000266861">
    <property type="component" value="Unassembled WGS sequence"/>
</dbReference>
<dbReference type="SUPFAM" id="SSF81901">
    <property type="entry name" value="HCP-like"/>
    <property type="match status" value="1"/>
</dbReference>
<proteinExistence type="predicted"/>
<protein>
    <submittedName>
        <fullName evidence="1">Uncharacterized protein</fullName>
    </submittedName>
</protein>
<organism evidence="1 2">
    <name type="scientific">Diversispora epigaea</name>
    <dbReference type="NCBI Taxonomy" id="1348612"/>
    <lineage>
        <taxon>Eukaryota</taxon>
        <taxon>Fungi</taxon>
        <taxon>Fungi incertae sedis</taxon>
        <taxon>Mucoromycota</taxon>
        <taxon>Glomeromycotina</taxon>
        <taxon>Glomeromycetes</taxon>
        <taxon>Diversisporales</taxon>
        <taxon>Diversisporaceae</taxon>
        <taxon>Diversispora</taxon>
    </lineage>
</organism>
<evidence type="ECO:0000313" key="1">
    <source>
        <dbReference type="EMBL" id="RHZ80807.1"/>
    </source>
</evidence>
<name>A0A397J0B6_9GLOM</name>
<dbReference type="Gene3D" id="1.25.40.10">
    <property type="entry name" value="Tetratricopeptide repeat domain"/>
    <property type="match status" value="1"/>
</dbReference>
<accession>A0A397J0B6</accession>
<dbReference type="OrthoDB" id="2384430at2759"/>
<reference evidence="1 2" key="1">
    <citation type="submission" date="2018-08" db="EMBL/GenBank/DDBJ databases">
        <title>Genome and evolution of the arbuscular mycorrhizal fungus Diversispora epigaea (formerly Glomus versiforme) and its bacterial endosymbionts.</title>
        <authorList>
            <person name="Sun X."/>
            <person name="Fei Z."/>
            <person name="Harrison M."/>
        </authorList>
    </citation>
    <scope>NUCLEOTIDE SEQUENCE [LARGE SCALE GENOMIC DNA]</scope>
    <source>
        <strain evidence="1 2">IT104</strain>
    </source>
</reference>
<sequence>MLYLPVGIVASTYRKALFSIFGEKKLPYIWKASPQICKIYGTLSIRNKLGYCYLLGIGTTKDDEKTFQWYIKSAEGGNSSGRYSLVNCKDEKKALCCYLEFYIF</sequence>
<dbReference type="InterPro" id="IPR006597">
    <property type="entry name" value="Sel1-like"/>
</dbReference>
<keyword evidence="2" id="KW-1185">Reference proteome</keyword>
<dbReference type="EMBL" id="PQFF01000123">
    <property type="protein sequence ID" value="RHZ80807.1"/>
    <property type="molecule type" value="Genomic_DNA"/>
</dbReference>
<dbReference type="InterPro" id="IPR011990">
    <property type="entry name" value="TPR-like_helical_dom_sf"/>
</dbReference>
<comment type="caution">
    <text evidence="1">The sequence shown here is derived from an EMBL/GenBank/DDBJ whole genome shotgun (WGS) entry which is preliminary data.</text>
</comment>
<dbReference type="AlphaFoldDB" id="A0A397J0B6"/>